<evidence type="ECO:0000313" key="4">
    <source>
        <dbReference type="Proteomes" id="UP001056201"/>
    </source>
</evidence>
<gene>
    <name evidence="3" type="ORF">MW290_28540</name>
</gene>
<protein>
    <submittedName>
        <fullName evidence="3">Glycosyltransferase</fullName>
        <ecNumber evidence="3">2.4.-.-</ecNumber>
    </submittedName>
</protein>
<proteinExistence type="predicted"/>
<feature type="domain" description="Glycosyltransferase subfamily 4-like N-terminal" evidence="2">
    <location>
        <begin position="94"/>
        <end position="200"/>
    </location>
</feature>
<dbReference type="InterPro" id="IPR001296">
    <property type="entry name" value="Glyco_trans_1"/>
</dbReference>
<evidence type="ECO:0000313" key="3">
    <source>
        <dbReference type="EMBL" id="URI09508.1"/>
    </source>
</evidence>
<reference evidence="3" key="1">
    <citation type="submission" date="2022-05" db="EMBL/GenBank/DDBJ databases">
        <title>An RpoN-dependent PEP-CTERM gene is involved in floc formation of an Aquincola tertiaricarbonis strain.</title>
        <authorList>
            <person name="Qiu D."/>
            <person name="Xia M."/>
        </authorList>
    </citation>
    <scope>NUCLEOTIDE SEQUENCE</scope>
    <source>
        <strain evidence="3">RN12</strain>
    </source>
</reference>
<dbReference type="PANTHER" id="PTHR45947">
    <property type="entry name" value="SULFOQUINOVOSYL TRANSFERASE SQD2"/>
    <property type="match status" value="1"/>
</dbReference>
<keyword evidence="4" id="KW-1185">Reference proteome</keyword>
<evidence type="ECO:0000259" key="2">
    <source>
        <dbReference type="Pfam" id="PF13439"/>
    </source>
</evidence>
<dbReference type="InterPro" id="IPR050194">
    <property type="entry name" value="Glycosyltransferase_grp1"/>
</dbReference>
<keyword evidence="3" id="KW-0328">Glycosyltransferase</keyword>
<dbReference type="Pfam" id="PF13439">
    <property type="entry name" value="Glyco_transf_4"/>
    <property type="match status" value="1"/>
</dbReference>
<dbReference type="EMBL" id="CP097636">
    <property type="protein sequence ID" value="URI09508.1"/>
    <property type="molecule type" value="Genomic_DNA"/>
</dbReference>
<dbReference type="InterPro" id="IPR028098">
    <property type="entry name" value="Glyco_trans_4-like_N"/>
</dbReference>
<dbReference type="SUPFAM" id="SSF53756">
    <property type="entry name" value="UDP-Glycosyltransferase/glycogen phosphorylase"/>
    <property type="match status" value="1"/>
</dbReference>
<sequence>MQLHLGLRSASIFRALPTMIEINQPRVGVFRLQLFKASEPFITDQAQALRKFRPIMLGGRQFGDAPSGLEFWTPSGISRHLYPLYSVSSRPDFFQTIIRKSEIRLLHAHFAVDALFAMRTAERADMPFVTTLHGFDVTTRPRDFLRTGRPALMRYALSGQRLHRSGAKFICVSEFMRTAALRAGFPESKSVVHYIGIDPTKFQLSTVDGPPIVLHVARLVEKKGTQYLLEAFADVKKKFDDALLVIIGDGPLRQRLEQIAEAAGILGSVKFLGVQPHSAVRQWMARATVFTLPSVTATNGDAEGLGMVLLEAAACGVPVVATKHGGIPEAVIDGESGYLVGERDSSALAEALKLVLSSESRRHAMGAAGRRLVEERFNVHLQSEKLEAIYQSVL</sequence>
<dbReference type="GO" id="GO:0016757">
    <property type="term" value="F:glycosyltransferase activity"/>
    <property type="evidence" value="ECO:0007669"/>
    <property type="project" value="UniProtKB-KW"/>
</dbReference>
<dbReference type="Proteomes" id="UP001056201">
    <property type="component" value="Chromosome 2"/>
</dbReference>
<keyword evidence="3" id="KW-0808">Transferase</keyword>
<organism evidence="3 4">
    <name type="scientific">Aquincola tertiaricarbonis</name>
    <dbReference type="NCBI Taxonomy" id="391953"/>
    <lineage>
        <taxon>Bacteria</taxon>
        <taxon>Pseudomonadati</taxon>
        <taxon>Pseudomonadota</taxon>
        <taxon>Betaproteobacteria</taxon>
        <taxon>Burkholderiales</taxon>
        <taxon>Sphaerotilaceae</taxon>
        <taxon>Aquincola</taxon>
    </lineage>
</organism>
<name>A0ABY4S940_AQUTE</name>
<dbReference type="EC" id="2.4.-.-" evidence="3"/>
<dbReference type="RefSeq" id="WP_250197736.1">
    <property type="nucleotide sequence ID" value="NZ_CP097636.1"/>
</dbReference>
<dbReference type="Gene3D" id="3.40.50.2000">
    <property type="entry name" value="Glycogen Phosphorylase B"/>
    <property type="match status" value="2"/>
</dbReference>
<dbReference type="Pfam" id="PF00534">
    <property type="entry name" value="Glycos_transf_1"/>
    <property type="match status" value="1"/>
</dbReference>
<accession>A0ABY4S940</accession>
<dbReference type="PANTHER" id="PTHR45947:SF14">
    <property type="entry name" value="SLL1723 PROTEIN"/>
    <property type="match status" value="1"/>
</dbReference>
<feature type="domain" description="Glycosyl transferase family 1" evidence="1">
    <location>
        <begin position="201"/>
        <end position="371"/>
    </location>
</feature>
<evidence type="ECO:0000259" key="1">
    <source>
        <dbReference type="Pfam" id="PF00534"/>
    </source>
</evidence>